<evidence type="ECO:0000313" key="3">
    <source>
        <dbReference type="Proteomes" id="UP000245468"/>
    </source>
</evidence>
<protein>
    <submittedName>
        <fullName evidence="2">Uncharacterized protein</fullName>
    </submittedName>
</protein>
<proteinExistence type="predicted"/>
<keyword evidence="1" id="KW-0812">Transmembrane</keyword>
<name>A0A2S2DXN7_9BACT</name>
<reference evidence="3" key="1">
    <citation type="submission" date="2018-05" db="EMBL/GenBank/DDBJ databases">
        <title>Pseudarcicella sp. HME7025 Genome sequencing and assembly.</title>
        <authorList>
            <person name="Kim H."/>
            <person name="Kang H."/>
            <person name="Joh K."/>
        </authorList>
    </citation>
    <scope>NUCLEOTIDE SEQUENCE [LARGE SCALE GENOMIC DNA]</scope>
    <source>
        <strain evidence="3">HME7025</strain>
    </source>
</reference>
<feature type="transmembrane region" description="Helical" evidence="1">
    <location>
        <begin position="20"/>
        <end position="46"/>
    </location>
</feature>
<dbReference type="KEGG" id="psez:HME7025_02333"/>
<evidence type="ECO:0000256" key="1">
    <source>
        <dbReference type="SAM" id="Phobius"/>
    </source>
</evidence>
<dbReference type="OrthoDB" id="955428at2"/>
<dbReference type="AlphaFoldDB" id="A0A2S2DXN7"/>
<accession>A0A2S2DXN7</accession>
<keyword evidence="3" id="KW-1185">Reference proteome</keyword>
<organism evidence="2 3">
    <name type="scientific">Aquirufa nivalisilvae</name>
    <dbReference type="NCBI Taxonomy" id="2516557"/>
    <lineage>
        <taxon>Bacteria</taxon>
        <taxon>Pseudomonadati</taxon>
        <taxon>Bacteroidota</taxon>
        <taxon>Cytophagia</taxon>
        <taxon>Cytophagales</taxon>
        <taxon>Flectobacillaceae</taxon>
        <taxon>Aquirufa</taxon>
    </lineage>
</organism>
<dbReference type="RefSeq" id="WP_109324223.1">
    <property type="nucleotide sequence ID" value="NZ_CP029346.1"/>
</dbReference>
<sequence length="204" mass="22963">MNKSTSSKVRFWQKIDKNPIGVFFISFVKYPINILYAGLGIIVFMFSYQSSFSEKPVEPGFFAGKIVFDEEDYHRIETKNIEAQVKNEMGNPVLTLTCTQEKNLESVYLKIFKIKGPGTYFIPGDGEISNIGNLIKNLDNYQDKNNFFESSLPNKEGVKNGVGRVNITKITSNFVEGELILIANNPKGQQAVLESAKFKVALQN</sequence>
<dbReference type="EMBL" id="CP029346">
    <property type="protein sequence ID" value="AWL10174.1"/>
    <property type="molecule type" value="Genomic_DNA"/>
</dbReference>
<dbReference type="Proteomes" id="UP000245468">
    <property type="component" value="Chromosome"/>
</dbReference>
<gene>
    <name evidence="2" type="ORF">HME7025_02333</name>
</gene>
<keyword evidence="1" id="KW-1133">Transmembrane helix</keyword>
<evidence type="ECO:0000313" key="2">
    <source>
        <dbReference type="EMBL" id="AWL10174.1"/>
    </source>
</evidence>
<keyword evidence="1" id="KW-0472">Membrane</keyword>